<comment type="caution">
    <text evidence="2">The sequence shown here is derived from an EMBL/GenBank/DDBJ whole genome shotgun (WGS) entry which is preliminary data.</text>
</comment>
<evidence type="ECO:0000313" key="2">
    <source>
        <dbReference type="EMBL" id="PZO42741.1"/>
    </source>
</evidence>
<feature type="domain" description="DUF5615" evidence="1">
    <location>
        <begin position="5"/>
        <end position="79"/>
    </location>
</feature>
<dbReference type="InterPro" id="IPR041049">
    <property type="entry name" value="DUF5615"/>
</dbReference>
<evidence type="ECO:0000259" key="1">
    <source>
        <dbReference type="Pfam" id="PF18480"/>
    </source>
</evidence>
<dbReference type="EMBL" id="QBML01000006">
    <property type="protein sequence ID" value="PZO42741.1"/>
    <property type="molecule type" value="Genomic_DNA"/>
</dbReference>
<name>A0A2W4Y5P8_9CYAN</name>
<dbReference type="AlphaFoldDB" id="A0A2W4Y5P8"/>
<accession>A0A2W4Y5P8</accession>
<evidence type="ECO:0000313" key="3">
    <source>
        <dbReference type="Proteomes" id="UP000249467"/>
    </source>
</evidence>
<dbReference type="Pfam" id="PF18480">
    <property type="entry name" value="DUF5615"/>
    <property type="match status" value="1"/>
</dbReference>
<reference evidence="2 3" key="2">
    <citation type="submission" date="2018-06" db="EMBL/GenBank/DDBJ databases">
        <title>Metagenomic assembly of (sub)arctic Cyanobacteria and their associated microbiome from non-axenic cultures.</title>
        <authorList>
            <person name="Baurain D."/>
        </authorList>
    </citation>
    <scope>NUCLEOTIDE SEQUENCE [LARGE SCALE GENOMIC DNA]</scope>
    <source>
        <strain evidence="2">ULC066bin1</strain>
    </source>
</reference>
<sequence length="115" mass="12967">MAIALYMDENVPRQILLGLRLRGVDVLSVQEDQRSGDPDPLVLARANELKRVLFTRDDDFLAIANQLLQEETNFIGIIYAAQQIASIGVCVRDLELIAKVSDLEDFTNHIQYLPL</sequence>
<protein>
    <recommendedName>
        <fullName evidence="1">DUF5615 domain-containing protein</fullName>
    </recommendedName>
</protein>
<dbReference type="Proteomes" id="UP000249467">
    <property type="component" value="Unassembled WGS sequence"/>
</dbReference>
<reference evidence="2 3" key="1">
    <citation type="submission" date="2018-04" db="EMBL/GenBank/DDBJ databases">
        <authorList>
            <person name="Go L.Y."/>
            <person name="Mitchell J.A."/>
        </authorList>
    </citation>
    <scope>NUCLEOTIDE SEQUENCE [LARGE SCALE GENOMIC DNA]</scope>
    <source>
        <strain evidence="2">ULC066bin1</strain>
    </source>
</reference>
<organism evidence="2 3">
    <name type="scientific">Pseudanabaena frigida</name>
    <dbReference type="NCBI Taxonomy" id="945775"/>
    <lineage>
        <taxon>Bacteria</taxon>
        <taxon>Bacillati</taxon>
        <taxon>Cyanobacteriota</taxon>
        <taxon>Cyanophyceae</taxon>
        <taxon>Pseudanabaenales</taxon>
        <taxon>Pseudanabaenaceae</taxon>
        <taxon>Pseudanabaena</taxon>
    </lineage>
</organism>
<gene>
    <name evidence="2" type="ORF">DCF19_06860</name>
</gene>
<proteinExistence type="predicted"/>